<dbReference type="PANTHER" id="PTHR47165">
    <property type="entry name" value="OS03G0429900 PROTEIN"/>
    <property type="match status" value="1"/>
</dbReference>
<proteinExistence type="predicted"/>
<evidence type="ECO:0000259" key="2">
    <source>
        <dbReference type="Pfam" id="PF08646"/>
    </source>
</evidence>
<dbReference type="InterPro" id="IPR013955">
    <property type="entry name" value="Rep_factor-A_C"/>
</dbReference>
<dbReference type="OrthoDB" id="1194401at2759"/>
<dbReference type="Proteomes" id="UP000796880">
    <property type="component" value="Unassembled WGS sequence"/>
</dbReference>
<dbReference type="Gene3D" id="2.40.50.140">
    <property type="entry name" value="Nucleic acid-binding proteins"/>
    <property type="match status" value="3"/>
</dbReference>
<sequence length="489" mass="55671">MARAIKAIKDIHVGDKDWTVKVILIEKGTPRDAKSSPTKFQMFVFADAEGNRIQACIYGQDIHIFQKRLEIGKTYYISKANVKPYFVKNQIVPNPTQWIISYQTRIEEVIGAECLPDVEHSFVPFSRLHEYIDRQIDVDIIAMVSEMSPKKQICTRTGLSTIQELSLISEEMRILKLTMWDQFVATECTEIMEIVSKKSVIACHRLRVTSFNSTISTKQKLTIYWAPKTNVALLLFLLAKMNITKLDQNFWYMSCSKCGKATPYEYEEIFVCHSCNQDACKGEPRCRITVDLMDETSTMSAFIFGSDAEQIFGVTAMNLMNETMQDVEKIVALCPTEPLTMHIRATSYEYNNCINWRNMVLSIDRPPQEAVPLLTYGAENLKKETSSDGKEKAHSTKRSLLLEFETSSDDSNAETLSSIKRTAQISSSTSAKASLHLKKKMKKEVDKKNDEWINLDGFDGNVRKQEDAKTVLKSTFKHFAGLDILLNLC</sequence>
<gene>
    <name evidence="4" type="ORF">FNV43_RR24691</name>
</gene>
<name>A0A8K0DSR7_9ROSA</name>
<evidence type="ECO:0000256" key="1">
    <source>
        <dbReference type="ARBA" id="ARBA00023125"/>
    </source>
</evidence>
<keyword evidence="5" id="KW-1185">Reference proteome</keyword>
<evidence type="ECO:0000259" key="3">
    <source>
        <dbReference type="Pfam" id="PF16900"/>
    </source>
</evidence>
<comment type="caution">
    <text evidence="4">The sequence shown here is derived from an EMBL/GenBank/DDBJ whole genome shotgun (WGS) entry which is preliminary data.</text>
</comment>
<evidence type="ECO:0000313" key="4">
    <source>
        <dbReference type="EMBL" id="KAF3433589.1"/>
    </source>
</evidence>
<protein>
    <recommendedName>
        <fullName evidence="6">Replication factor A C-terminal domain-containing protein</fullName>
    </recommendedName>
</protein>
<dbReference type="InterPro" id="IPR031657">
    <property type="entry name" value="REPA_OB_2"/>
</dbReference>
<dbReference type="Pfam" id="PF16900">
    <property type="entry name" value="REPA_OB_2"/>
    <property type="match status" value="1"/>
</dbReference>
<evidence type="ECO:0008006" key="6">
    <source>
        <dbReference type="Google" id="ProtNLM"/>
    </source>
</evidence>
<keyword evidence="1" id="KW-0238">DNA-binding</keyword>
<accession>A0A8K0DSR7</accession>
<dbReference type="PANTHER" id="PTHR47165:SF4">
    <property type="entry name" value="OS03G0429900 PROTEIN"/>
    <property type="match status" value="1"/>
</dbReference>
<dbReference type="SUPFAM" id="SSF50249">
    <property type="entry name" value="Nucleic acid-binding proteins"/>
    <property type="match status" value="3"/>
</dbReference>
<organism evidence="4 5">
    <name type="scientific">Rhamnella rubrinervis</name>
    <dbReference type="NCBI Taxonomy" id="2594499"/>
    <lineage>
        <taxon>Eukaryota</taxon>
        <taxon>Viridiplantae</taxon>
        <taxon>Streptophyta</taxon>
        <taxon>Embryophyta</taxon>
        <taxon>Tracheophyta</taxon>
        <taxon>Spermatophyta</taxon>
        <taxon>Magnoliopsida</taxon>
        <taxon>eudicotyledons</taxon>
        <taxon>Gunneridae</taxon>
        <taxon>Pentapetalae</taxon>
        <taxon>rosids</taxon>
        <taxon>fabids</taxon>
        <taxon>Rosales</taxon>
        <taxon>Rhamnaceae</taxon>
        <taxon>rhamnoid group</taxon>
        <taxon>Rhamneae</taxon>
        <taxon>Rhamnella</taxon>
    </lineage>
</organism>
<dbReference type="Pfam" id="PF08646">
    <property type="entry name" value="Rep_fac-A_C"/>
    <property type="match status" value="1"/>
</dbReference>
<dbReference type="InterPro" id="IPR012340">
    <property type="entry name" value="NA-bd_OB-fold"/>
</dbReference>
<feature type="domain" description="Replication protein A OB" evidence="3">
    <location>
        <begin position="134"/>
        <end position="213"/>
    </location>
</feature>
<feature type="domain" description="Replication factor A C-terminal" evidence="2">
    <location>
        <begin position="242"/>
        <end position="364"/>
    </location>
</feature>
<dbReference type="EMBL" id="VOIH02000011">
    <property type="protein sequence ID" value="KAF3433589.1"/>
    <property type="molecule type" value="Genomic_DNA"/>
</dbReference>
<evidence type="ECO:0000313" key="5">
    <source>
        <dbReference type="Proteomes" id="UP000796880"/>
    </source>
</evidence>
<reference evidence="4" key="1">
    <citation type="submission" date="2020-03" db="EMBL/GenBank/DDBJ databases">
        <title>A high-quality chromosome-level genome assembly of a woody plant with both climbing and erect habits, Rhamnella rubrinervis.</title>
        <authorList>
            <person name="Lu Z."/>
            <person name="Yang Y."/>
            <person name="Zhu X."/>
            <person name="Sun Y."/>
        </authorList>
    </citation>
    <scope>NUCLEOTIDE SEQUENCE</scope>
    <source>
        <strain evidence="4">BYM</strain>
        <tissue evidence="4">Leaf</tissue>
    </source>
</reference>
<dbReference type="GO" id="GO:0003677">
    <property type="term" value="F:DNA binding"/>
    <property type="evidence" value="ECO:0007669"/>
    <property type="project" value="UniProtKB-KW"/>
</dbReference>
<dbReference type="AlphaFoldDB" id="A0A8K0DSR7"/>